<dbReference type="InterPro" id="IPR004401">
    <property type="entry name" value="YbaB/EbfC"/>
</dbReference>
<gene>
    <name evidence="2" type="ORF">DBRI00130_LOCUS38742</name>
</gene>
<sequence>MFQLLTERSVVAIGVAKTKRPRTAMWSTRQYSAILFLLLSASLQNYIQTFSPSTYSQSIISNKRTNVPWFRITHDKTVMNLLWFGKDKKKEQRDGDIVKSDKGQQQLRSTDMGETVSTMENFKKAQDIGKRTSTVLQELSSMMIEGVAADGKVRIFVDGQQRPTGADIDEKYLASVTVDDLNTAVTAAMQDAHIKSTEQMEEKMQALYAEVGLPPPQKPKSS</sequence>
<dbReference type="SUPFAM" id="SSF82607">
    <property type="entry name" value="YbaB-like"/>
    <property type="match status" value="1"/>
</dbReference>
<evidence type="ECO:0000256" key="1">
    <source>
        <dbReference type="ARBA" id="ARBA00023125"/>
    </source>
</evidence>
<organism evidence="2">
    <name type="scientific">Ditylum brightwellii</name>
    <dbReference type="NCBI Taxonomy" id="49249"/>
    <lineage>
        <taxon>Eukaryota</taxon>
        <taxon>Sar</taxon>
        <taxon>Stramenopiles</taxon>
        <taxon>Ochrophyta</taxon>
        <taxon>Bacillariophyta</taxon>
        <taxon>Mediophyceae</taxon>
        <taxon>Lithodesmiophycidae</taxon>
        <taxon>Lithodesmiales</taxon>
        <taxon>Lithodesmiaceae</taxon>
        <taxon>Ditylum</taxon>
    </lineage>
</organism>
<evidence type="ECO:0008006" key="3">
    <source>
        <dbReference type="Google" id="ProtNLM"/>
    </source>
</evidence>
<reference evidence="2" key="1">
    <citation type="submission" date="2021-01" db="EMBL/GenBank/DDBJ databases">
        <authorList>
            <person name="Corre E."/>
            <person name="Pelletier E."/>
            <person name="Niang G."/>
            <person name="Scheremetjew M."/>
            <person name="Finn R."/>
            <person name="Kale V."/>
            <person name="Holt S."/>
            <person name="Cochrane G."/>
            <person name="Meng A."/>
            <person name="Brown T."/>
            <person name="Cohen L."/>
        </authorList>
    </citation>
    <scope>NUCLEOTIDE SEQUENCE</scope>
    <source>
        <strain evidence="2">GSO104</strain>
    </source>
</reference>
<dbReference type="PANTHER" id="PTHR33449:SF1">
    <property type="entry name" value="NUCLEOID-ASSOCIATED PROTEIN YBAB"/>
    <property type="match status" value="1"/>
</dbReference>
<keyword evidence="1" id="KW-0238">DNA-binding</keyword>
<evidence type="ECO:0000313" key="2">
    <source>
        <dbReference type="EMBL" id="CAE4654217.1"/>
    </source>
</evidence>
<dbReference type="GO" id="GO:0003677">
    <property type="term" value="F:DNA binding"/>
    <property type="evidence" value="ECO:0007669"/>
    <property type="project" value="UniProtKB-KW"/>
</dbReference>
<protein>
    <recommendedName>
        <fullName evidence="3">Nucleoid-associated protein</fullName>
    </recommendedName>
</protein>
<proteinExistence type="predicted"/>
<dbReference type="AlphaFoldDB" id="A0A7S4SRV7"/>
<accession>A0A7S4SRV7</accession>
<dbReference type="Gene3D" id="3.30.1310.10">
    <property type="entry name" value="Nucleoid-associated protein YbaB-like domain"/>
    <property type="match status" value="1"/>
</dbReference>
<name>A0A7S4SRV7_9STRA</name>
<dbReference type="Pfam" id="PF02575">
    <property type="entry name" value="YbaB_DNA_bd"/>
    <property type="match status" value="1"/>
</dbReference>
<dbReference type="PANTHER" id="PTHR33449">
    <property type="entry name" value="NUCLEOID-ASSOCIATED PROTEIN YBAB"/>
    <property type="match status" value="1"/>
</dbReference>
<dbReference type="InterPro" id="IPR036894">
    <property type="entry name" value="YbaB-like_sf"/>
</dbReference>
<dbReference type="EMBL" id="HBNS01053028">
    <property type="protein sequence ID" value="CAE4654217.1"/>
    <property type="molecule type" value="Transcribed_RNA"/>
</dbReference>